<proteinExistence type="predicted"/>
<reference evidence="1" key="1">
    <citation type="submission" date="2019-08" db="EMBL/GenBank/DDBJ databases">
        <authorList>
            <person name="Kucharzyk K."/>
            <person name="Murdoch R.W."/>
            <person name="Higgins S."/>
            <person name="Loffler F."/>
        </authorList>
    </citation>
    <scope>NUCLEOTIDE SEQUENCE</scope>
</reference>
<dbReference type="AlphaFoldDB" id="A0A644VV02"/>
<organism evidence="1">
    <name type="scientific">bioreactor metagenome</name>
    <dbReference type="NCBI Taxonomy" id="1076179"/>
    <lineage>
        <taxon>unclassified sequences</taxon>
        <taxon>metagenomes</taxon>
        <taxon>ecological metagenomes</taxon>
    </lineage>
</organism>
<dbReference type="EMBL" id="VSSQ01000461">
    <property type="protein sequence ID" value="MPL95275.1"/>
    <property type="molecule type" value="Genomic_DNA"/>
</dbReference>
<comment type="caution">
    <text evidence="1">The sequence shown here is derived from an EMBL/GenBank/DDBJ whole genome shotgun (WGS) entry which is preliminary data.</text>
</comment>
<gene>
    <name evidence="1" type="ORF">SDC9_41445</name>
</gene>
<name>A0A644VV02_9ZZZZ</name>
<evidence type="ECO:0000313" key="1">
    <source>
        <dbReference type="EMBL" id="MPL95275.1"/>
    </source>
</evidence>
<evidence type="ECO:0008006" key="2">
    <source>
        <dbReference type="Google" id="ProtNLM"/>
    </source>
</evidence>
<sequence length="255" mass="28319">MRKILPALLCILLLSTSSPAAPKKEFRGSFTPGTNGEKLLSLLVSLTNPEVLELRMDEEPDDQGNVRNIHFLVKGATVGGFRVEKLALEASFVELNPPSKWDPKAKDPIVVKNVLRSNLEAVILEKDINSALSGYAGNDWNRISVDLKPGIIGARGYYHVKNPGLTLLAEVKTGLEIRNGKELWLKNVELKINHDEQTDAVRQAIRDIQPVVDIRDFPFPVTLAVLSVDDQKLRLSTRTPPKPFEGILLRYVRGS</sequence>
<accession>A0A644VV02</accession>
<dbReference type="Pfam" id="PF11209">
    <property type="entry name" value="LmeA"/>
    <property type="match status" value="1"/>
</dbReference>
<protein>
    <recommendedName>
        <fullName evidence="2">DUF2993 domain-containing protein</fullName>
    </recommendedName>
</protein>
<dbReference type="InterPro" id="IPR021373">
    <property type="entry name" value="DUF2993"/>
</dbReference>